<evidence type="ECO:0000313" key="8">
    <source>
        <dbReference type="Proteomes" id="UP000001299"/>
    </source>
</evidence>
<dbReference type="SUPFAM" id="SSF49303">
    <property type="entry name" value="beta-Galactosidase/glucuronidase domain"/>
    <property type="match status" value="1"/>
</dbReference>
<dbReference type="STRING" id="515622.bpr_I0175"/>
<evidence type="ECO:0000256" key="3">
    <source>
        <dbReference type="ARBA" id="ARBA00023295"/>
    </source>
</evidence>
<feature type="domain" description="Glycoside hydrolase family 2 catalytic" evidence="4">
    <location>
        <begin position="291"/>
        <end position="425"/>
    </location>
</feature>
<evidence type="ECO:0000256" key="2">
    <source>
        <dbReference type="ARBA" id="ARBA00022801"/>
    </source>
</evidence>
<dbReference type="RefSeq" id="WP_013279584.1">
    <property type="nucleotide sequence ID" value="NC_014387.1"/>
</dbReference>
<dbReference type="InterPro" id="IPR013783">
    <property type="entry name" value="Ig-like_fold"/>
</dbReference>
<dbReference type="Proteomes" id="UP000001299">
    <property type="component" value="Chromosome 1"/>
</dbReference>
<dbReference type="InterPro" id="IPR023232">
    <property type="entry name" value="Glyco_hydro_2_AS"/>
</dbReference>
<accession>E0RW59</accession>
<dbReference type="EMBL" id="CP001810">
    <property type="protein sequence ID" value="ADL32925.1"/>
    <property type="molecule type" value="Genomic_DNA"/>
</dbReference>
<dbReference type="Gene3D" id="2.60.40.10">
    <property type="entry name" value="Immunoglobulins"/>
    <property type="match status" value="3"/>
</dbReference>
<evidence type="ECO:0000259" key="5">
    <source>
        <dbReference type="Pfam" id="PF16355"/>
    </source>
</evidence>
<protein>
    <submittedName>
        <fullName evidence="7">Glycoside hydrolase family 2 Gh2C</fullName>
    </submittedName>
</protein>
<dbReference type="InterPro" id="IPR040605">
    <property type="entry name" value="Glyco_hydro2_dom5"/>
</dbReference>
<dbReference type="PANTHER" id="PTHR42732:SF1">
    <property type="entry name" value="BETA-MANNOSIDASE"/>
    <property type="match status" value="1"/>
</dbReference>
<reference evidence="7 8" key="1">
    <citation type="journal article" date="2010" name="PLoS ONE">
        <title>The glycobiome of the rumen bacterium Butyrivibrio proteoclasticus B316(T) highlights adaptation to a polysaccharide-rich environment.</title>
        <authorList>
            <person name="Kelly W.J."/>
            <person name="Leahy S.C."/>
            <person name="Altermann E."/>
            <person name="Yeoman C.J."/>
            <person name="Dunne J.C."/>
            <person name="Kong Z."/>
            <person name="Pacheco D.M."/>
            <person name="Li D."/>
            <person name="Noel S.J."/>
            <person name="Moon C.D."/>
            <person name="Cookson A.L."/>
            <person name="Attwood G.T."/>
        </authorList>
    </citation>
    <scope>NUCLEOTIDE SEQUENCE [LARGE SCALE GENOMIC DNA]</scope>
    <source>
        <strain evidence="8">ATCC 51982 / DSM 14932 / B316</strain>
    </source>
</reference>
<comment type="similarity">
    <text evidence="1">Belongs to the glycosyl hydrolase 2 family.</text>
</comment>
<dbReference type="InterPro" id="IPR008979">
    <property type="entry name" value="Galactose-bd-like_sf"/>
</dbReference>
<feature type="domain" description="Glycoside hydrolase family 2" evidence="6">
    <location>
        <begin position="702"/>
        <end position="785"/>
    </location>
</feature>
<dbReference type="eggNOG" id="COG3250">
    <property type="taxonomic scope" value="Bacteria"/>
</dbReference>
<evidence type="ECO:0000259" key="6">
    <source>
        <dbReference type="Pfam" id="PF18565"/>
    </source>
</evidence>
<dbReference type="PROSITE" id="PS00608">
    <property type="entry name" value="GLYCOSYL_HYDROL_F2_2"/>
    <property type="match status" value="1"/>
</dbReference>
<dbReference type="Pfam" id="PF16355">
    <property type="entry name" value="DUF4982"/>
    <property type="match status" value="1"/>
</dbReference>
<proteinExistence type="inferred from homology"/>
<dbReference type="CAZy" id="GH2">
    <property type="family name" value="Glycoside Hydrolase Family 2"/>
</dbReference>
<evidence type="ECO:0000313" key="7">
    <source>
        <dbReference type="EMBL" id="ADL32925.1"/>
    </source>
</evidence>
<dbReference type="PRINTS" id="PR00132">
    <property type="entry name" value="GLHYDRLASE2"/>
</dbReference>
<dbReference type="SUPFAM" id="SSF49785">
    <property type="entry name" value="Galactose-binding domain-like"/>
    <property type="match status" value="1"/>
</dbReference>
<dbReference type="InterPro" id="IPR017853">
    <property type="entry name" value="GH"/>
</dbReference>
<dbReference type="AlphaFoldDB" id="E0RW59"/>
<feature type="domain" description="DUF4982" evidence="5">
    <location>
        <begin position="608"/>
        <end position="672"/>
    </location>
</feature>
<dbReference type="Pfam" id="PF18565">
    <property type="entry name" value="Glyco_hydro2_C5"/>
    <property type="match status" value="1"/>
</dbReference>
<organism evidence="7 8">
    <name type="scientific">Butyrivibrio proteoclasticus (strain ATCC 51982 / DSM 14932 / B316)</name>
    <name type="common">Clostridium proteoclasticum</name>
    <dbReference type="NCBI Taxonomy" id="515622"/>
    <lineage>
        <taxon>Bacteria</taxon>
        <taxon>Bacillati</taxon>
        <taxon>Bacillota</taxon>
        <taxon>Clostridia</taxon>
        <taxon>Lachnospirales</taxon>
        <taxon>Lachnospiraceae</taxon>
        <taxon>Butyrivibrio</taxon>
    </lineage>
</organism>
<dbReference type="SUPFAM" id="SSF51445">
    <property type="entry name" value="(Trans)glycosidases"/>
    <property type="match status" value="1"/>
</dbReference>
<evidence type="ECO:0000256" key="1">
    <source>
        <dbReference type="ARBA" id="ARBA00007401"/>
    </source>
</evidence>
<sequence>MKRLFVDGWKFWESEYGSSYEQMMSHLEEFKEVAVPHDYMITDIDALYRDSTGWYIKSLDLTAADLKRELFLIFDGIYMDSIVYINGVVAGEWKYGYSQFILKITDFVQEGRNELAVAARCKFPNTRWYSGAGIFRNVWICDYDKTYIPENGVYVHSSRLGERIRGLEAAGDFDNKAVSDYEIIVTTEICGPDKNNLDVEHSLYDADGGRVSLEEVPVSGDVKKPASALAGGNVINNKEESVILVHKYIVRDVREWDVTAPNRYKLVTSLMSETEETAIGFRDAFMDPERGFFLNGRNMKLNGVCLHHDLGALGSAFNKSAMRRRLIQLKEMGVNAIRMTHNMYDPQVLELADEMGFLLISEAFDMWEGAKTEFDYARFFPDWHGRDVASWVRRDRNHPSVILWSIGNEIYDTHSSDRGQEVTRDLKSLVELHDPLMNGRATIGSNYMPWEKAQKCADILKVAGYNYAENYYEKHHKEHPDWIIYGSETYSIVQSRGVYHFPLSVPTLSDSDEQCSSLGNSTTSWGADSIENCICRDRDMEFSMGQFIWTGYDYIGEPTPYQTKNSYFGLIDTAGFYKDAFYAWKSAWVSVDRDPFVHVFPYWDYNEGQIIDIRVCSNADIVELFVNGKSYGRQTLTHAPHSGNKIFADYQVPYEKGEIVAVCYDKEGHELARDSHRSFGDTDSFVVTIDHRLDAYRSKGNRAEGAELVFAEISAIDKDGNPVENASDYVKVNVCGGRLIGLDNGDSTDYDSYQSDTRKLFNGKLLAIAEPYGDPDAVKISVSRAEYVPVRKIELTVTKGSRSFDPDCKTAVVSARVYPENATDKRLVFRALNRNGTETNIAILSGGIGSANAGKCRIETDGQDNNCIVEGLGDGSFTLRCEAYDGRNAVAVMSCIDFTITGLGKAFLDPYGFIPGSLYTSYIGAIGNGNEHGVASARGEETVITYSGIDFGIEGSDEITVPIFTLNDDAYDIEIWKGIPGEDGSRLLRAAVYQKKSIWNVYQEDTWRLSERLTGIQTISFKVFQKFHIKGFSFTRQLRAFTDMPVLNADSIYGDTFTRAADAVEGIGNNVTLEFDEINFGEGGTRGVSICGRTRQGANTLHLRMVKIADEEGKGQVIEGADQIGTEVKEILEFPETSEYKEVTFEIGKRIGKWNITFVFLPGSDFDFKSFRFI</sequence>
<evidence type="ECO:0000259" key="4">
    <source>
        <dbReference type="Pfam" id="PF02836"/>
    </source>
</evidence>
<dbReference type="KEGG" id="bpb:bpr_I0175"/>
<dbReference type="InterPro" id="IPR006103">
    <property type="entry name" value="Glyco_hydro_2_cat"/>
</dbReference>
<keyword evidence="2 7" id="KW-0378">Hydrolase</keyword>
<gene>
    <name evidence="7" type="primary">gh2C</name>
    <name evidence="7" type="ordered locus">bpr_I0175</name>
</gene>
<dbReference type="InterPro" id="IPR006101">
    <property type="entry name" value="Glyco_hydro_2"/>
</dbReference>
<keyword evidence="8" id="KW-1185">Reference proteome</keyword>
<dbReference type="GO" id="GO:0005975">
    <property type="term" value="P:carbohydrate metabolic process"/>
    <property type="evidence" value="ECO:0007669"/>
    <property type="project" value="InterPro"/>
</dbReference>
<dbReference type="Gene3D" id="2.60.120.260">
    <property type="entry name" value="Galactose-binding domain-like"/>
    <property type="match status" value="2"/>
</dbReference>
<dbReference type="Pfam" id="PF02836">
    <property type="entry name" value="Glyco_hydro_2_C"/>
    <property type="match status" value="1"/>
</dbReference>
<name>E0RW59_BUTPB</name>
<dbReference type="GO" id="GO:0004553">
    <property type="term" value="F:hydrolase activity, hydrolyzing O-glycosyl compounds"/>
    <property type="evidence" value="ECO:0007669"/>
    <property type="project" value="InterPro"/>
</dbReference>
<dbReference type="InterPro" id="IPR051913">
    <property type="entry name" value="GH2_Domain-Containing"/>
</dbReference>
<keyword evidence="3" id="KW-0326">Glycosidase</keyword>
<dbReference type="HOGENOM" id="CLU_006501_0_0_9"/>
<dbReference type="InterPro" id="IPR032311">
    <property type="entry name" value="DUF4982"/>
</dbReference>
<dbReference type="InterPro" id="IPR036156">
    <property type="entry name" value="Beta-gal/glucu_dom_sf"/>
</dbReference>
<dbReference type="PANTHER" id="PTHR42732">
    <property type="entry name" value="BETA-GALACTOSIDASE"/>
    <property type="match status" value="1"/>
</dbReference>
<dbReference type="Gene3D" id="3.20.20.80">
    <property type="entry name" value="Glycosidases"/>
    <property type="match status" value="1"/>
</dbReference>